<evidence type="ECO:0000313" key="7">
    <source>
        <dbReference type="EMBL" id="HIZ79807.1"/>
    </source>
</evidence>
<sequence length="165" mass="18647">MDAIFKRISVRKYENRQVEPEKVERLLRAAMAAPSARNQQPWEFYVVTSKEKIRELSQCSPYAVFLKDAPLAIVPCYRKEGLTAPSYAEIDMSIATENLLLEAADLGLGTCWMGIAPVRERMDAVNQVLGNPEGLEAFAIVSCGYPAEERPQQDRYEEGRIHLIQ</sequence>
<feature type="domain" description="Nitroreductase" evidence="6">
    <location>
        <begin position="5"/>
        <end position="57"/>
    </location>
</feature>
<organism evidence="7 8">
    <name type="scientific">Candidatus Lachnoclostridium stercorigallinarum</name>
    <dbReference type="NCBI Taxonomy" id="2838634"/>
    <lineage>
        <taxon>Bacteria</taxon>
        <taxon>Bacillati</taxon>
        <taxon>Bacillota</taxon>
        <taxon>Clostridia</taxon>
        <taxon>Lachnospirales</taxon>
        <taxon>Lachnospiraceae</taxon>
    </lineage>
</organism>
<dbReference type="InterPro" id="IPR029479">
    <property type="entry name" value="Nitroreductase"/>
</dbReference>
<dbReference type="SUPFAM" id="SSF55469">
    <property type="entry name" value="FMN-dependent nitroreductase-like"/>
    <property type="match status" value="1"/>
</dbReference>
<reference evidence="7" key="2">
    <citation type="submission" date="2021-04" db="EMBL/GenBank/DDBJ databases">
        <authorList>
            <person name="Gilroy R."/>
        </authorList>
    </citation>
    <scope>NUCLEOTIDE SEQUENCE</scope>
    <source>
        <strain evidence="7">ChiBcec1-1093</strain>
    </source>
</reference>
<dbReference type="Proteomes" id="UP000824101">
    <property type="component" value="Unassembled WGS sequence"/>
</dbReference>
<dbReference type="Pfam" id="PF00881">
    <property type="entry name" value="Nitroreductase"/>
    <property type="match status" value="2"/>
</dbReference>
<keyword evidence="3" id="KW-0285">Flavoprotein</keyword>
<dbReference type="AlphaFoldDB" id="A0A9D2K6K6"/>
<evidence type="ECO:0000256" key="3">
    <source>
        <dbReference type="ARBA" id="ARBA00022630"/>
    </source>
</evidence>
<evidence type="ECO:0000256" key="2">
    <source>
        <dbReference type="ARBA" id="ARBA00007118"/>
    </source>
</evidence>
<evidence type="ECO:0000256" key="1">
    <source>
        <dbReference type="ARBA" id="ARBA00001917"/>
    </source>
</evidence>
<gene>
    <name evidence="7" type="ORF">IAA17_08480</name>
</gene>
<protein>
    <submittedName>
        <fullName evidence="7">Nitroreductase family protein</fullName>
    </submittedName>
</protein>
<evidence type="ECO:0000259" key="6">
    <source>
        <dbReference type="Pfam" id="PF00881"/>
    </source>
</evidence>
<comment type="cofactor">
    <cofactor evidence="1">
        <name>FMN</name>
        <dbReference type="ChEBI" id="CHEBI:58210"/>
    </cofactor>
</comment>
<dbReference type="Gene3D" id="3.40.109.10">
    <property type="entry name" value="NADH Oxidase"/>
    <property type="match status" value="1"/>
</dbReference>
<evidence type="ECO:0000313" key="8">
    <source>
        <dbReference type="Proteomes" id="UP000824101"/>
    </source>
</evidence>
<dbReference type="CDD" id="cd02150">
    <property type="entry name" value="nitroreductase"/>
    <property type="match status" value="1"/>
</dbReference>
<keyword evidence="4" id="KW-0288">FMN</keyword>
<accession>A0A9D2K6K6</accession>
<dbReference type="GO" id="GO:0016491">
    <property type="term" value="F:oxidoreductase activity"/>
    <property type="evidence" value="ECO:0007669"/>
    <property type="project" value="UniProtKB-KW"/>
</dbReference>
<dbReference type="EMBL" id="DXBC01000131">
    <property type="protein sequence ID" value="HIZ79807.1"/>
    <property type="molecule type" value="Genomic_DNA"/>
</dbReference>
<reference evidence="7" key="1">
    <citation type="journal article" date="2021" name="PeerJ">
        <title>Extensive microbial diversity within the chicken gut microbiome revealed by metagenomics and culture.</title>
        <authorList>
            <person name="Gilroy R."/>
            <person name="Ravi A."/>
            <person name="Getino M."/>
            <person name="Pursley I."/>
            <person name="Horton D.L."/>
            <person name="Alikhan N.F."/>
            <person name="Baker D."/>
            <person name="Gharbi K."/>
            <person name="Hall N."/>
            <person name="Watson M."/>
            <person name="Adriaenssens E.M."/>
            <person name="Foster-Nyarko E."/>
            <person name="Jarju S."/>
            <person name="Secka A."/>
            <person name="Antonio M."/>
            <person name="Oren A."/>
            <person name="Chaudhuri R.R."/>
            <person name="La Ragione R."/>
            <person name="Hildebrand F."/>
            <person name="Pallen M.J."/>
        </authorList>
    </citation>
    <scope>NUCLEOTIDE SEQUENCE</scope>
    <source>
        <strain evidence="7">ChiBcec1-1093</strain>
    </source>
</reference>
<feature type="domain" description="Nitroreductase" evidence="6">
    <location>
        <begin position="63"/>
        <end position="145"/>
    </location>
</feature>
<proteinExistence type="inferred from homology"/>
<dbReference type="InterPro" id="IPR000415">
    <property type="entry name" value="Nitroreductase-like"/>
</dbReference>
<dbReference type="PANTHER" id="PTHR43673:SF2">
    <property type="entry name" value="NITROREDUCTASE"/>
    <property type="match status" value="1"/>
</dbReference>
<evidence type="ECO:0000256" key="4">
    <source>
        <dbReference type="ARBA" id="ARBA00022643"/>
    </source>
</evidence>
<comment type="similarity">
    <text evidence="2">Belongs to the nitroreductase family.</text>
</comment>
<dbReference type="PANTHER" id="PTHR43673">
    <property type="entry name" value="NAD(P)H NITROREDUCTASE YDGI-RELATED"/>
    <property type="match status" value="1"/>
</dbReference>
<comment type="caution">
    <text evidence="7">The sequence shown here is derived from an EMBL/GenBank/DDBJ whole genome shotgun (WGS) entry which is preliminary data.</text>
</comment>
<evidence type="ECO:0000256" key="5">
    <source>
        <dbReference type="ARBA" id="ARBA00023002"/>
    </source>
</evidence>
<name>A0A9D2K6K6_9FIRM</name>
<keyword evidence="5" id="KW-0560">Oxidoreductase</keyword>